<feature type="domain" description="CBM6/CBM35/CBM36-like 1" evidence="3">
    <location>
        <begin position="61"/>
        <end position="238"/>
    </location>
</feature>
<feature type="compositionally biased region" description="Pro residues" evidence="1">
    <location>
        <begin position="665"/>
        <end position="674"/>
    </location>
</feature>
<feature type="signal peptide" evidence="2">
    <location>
        <begin position="1"/>
        <end position="24"/>
    </location>
</feature>
<dbReference type="InterPro" id="IPR012334">
    <property type="entry name" value="Pectin_lyas_fold"/>
</dbReference>
<dbReference type="Gene3D" id="2.60.120.260">
    <property type="entry name" value="Galactose-binding domain-like"/>
    <property type="match status" value="1"/>
</dbReference>
<feature type="chain" id="PRO_5039364760" evidence="2">
    <location>
        <begin position="25"/>
        <end position="944"/>
    </location>
</feature>
<feature type="compositionally biased region" description="Basic residues" evidence="1">
    <location>
        <begin position="859"/>
        <end position="879"/>
    </location>
</feature>
<feature type="region of interest" description="Disordered" evidence="1">
    <location>
        <begin position="660"/>
        <end position="700"/>
    </location>
</feature>
<name>A0A6F8YJK9_9ACTN</name>
<feature type="compositionally biased region" description="Basic and acidic residues" evidence="1">
    <location>
        <begin position="834"/>
        <end position="858"/>
    </location>
</feature>
<proteinExistence type="predicted"/>
<organism evidence="5 6">
    <name type="scientific">Phytohabitans suffuscus</name>
    <dbReference type="NCBI Taxonomy" id="624315"/>
    <lineage>
        <taxon>Bacteria</taxon>
        <taxon>Bacillati</taxon>
        <taxon>Actinomycetota</taxon>
        <taxon>Actinomycetes</taxon>
        <taxon>Micromonosporales</taxon>
        <taxon>Micromonosporaceae</taxon>
    </lineage>
</organism>
<gene>
    <name evidence="5" type="ORF">Psuf_035120</name>
</gene>
<dbReference type="InterPro" id="IPR006311">
    <property type="entry name" value="TAT_signal"/>
</dbReference>
<dbReference type="Pfam" id="PF22816">
    <property type="entry name" value="CatAgl_D2"/>
    <property type="match status" value="1"/>
</dbReference>
<feature type="region of interest" description="Disordered" evidence="1">
    <location>
        <begin position="727"/>
        <end position="750"/>
    </location>
</feature>
<dbReference type="AlphaFoldDB" id="A0A6F8YJK9"/>
<feature type="compositionally biased region" description="Basic residues" evidence="1">
    <location>
        <begin position="900"/>
        <end position="909"/>
    </location>
</feature>
<dbReference type="SMART" id="SM00710">
    <property type="entry name" value="PbH1"/>
    <property type="match status" value="9"/>
</dbReference>
<accession>A0A6F8YJK9</accession>
<feature type="region of interest" description="Disordered" evidence="1">
    <location>
        <begin position="783"/>
        <end position="944"/>
    </location>
</feature>
<dbReference type="Gene3D" id="2.160.20.10">
    <property type="entry name" value="Single-stranded right-handed beta-helix, Pectin lyase-like"/>
    <property type="match status" value="1"/>
</dbReference>
<dbReference type="PROSITE" id="PS51318">
    <property type="entry name" value="TAT"/>
    <property type="match status" value="1"/>
</dbReference>
<dbReference type="InterPro" id="IPR033801">
    <property type="entry name" value="CBM6-CBM35-CBM36-like_1"/>
</dbReference>
<evidence type="ECO:0000256" key="2">
    <source>
        <dbReference type="SAM" id="SignalP"/>
    </source>
</evidence>
<dbReference type="KEGG" id="psuu:Psuf_035120"/>
<sequence length="944" mass="99960">MTHRRKRSALAGSLVLTMSAAALATSAPATAGGRSAAPAPVVTRAALDPSLVAARGARVDFLEQEAENATTNGVVIGPDRTAYTLPAEASGRKAVKLVPGQYVEFTLPAAANAINVRYSIPDAPDGGGITAPLDVTVNGKSKKTMTLTSQYAWLYNQYPFTNDPNADLLHPDWWITECSCVPAETTPTPTITKPFRPMHFYDEQRLPLGKTYKAGDRVRLTVPARSNAAWTVIDLLDSQLVAPPHVRLIAANVLLFGADPTGRRESSDAFDKAIAFAKRAKLKVYIPPGTYQVNRHIIVDNVTIEGAGSWYTIIKGKEVALPEPAPDLSIHTGVGFYGRYAKDGGSSNVHLSGFTIEGDVRERIDTDQVNGIGGALSNSTIDGLYIRHTKVGMWFDGPMTNTRITNNVIVDQIADALNFHTGVTNSVVSNNFIRNTGDDGLAMWAETTTNSGNTFDHNTVQTPTLANGIAIYGGTDITVSNNLVADPIREGSGIHAGSRFGAEPFAGKLSITNNTVVRAGTYELNWNIGLGAIWFYALDKSIAADVQVTGDHYLDSTYNAIMLVSEWGVKDLYSITGVKFKNIRVDGTGTSVVSARVAGGASFENVDARNVGAVGVNNCGSFHFTPAGSEFGLTDLGGNDGGGVTGPWLAPWVLPNTITCDDRPPVVPPAPPSPGDGRQMSGRGRVDGTARPLPRPVSRAVPCAHHTPVAHRSPHVRAAAIFPPADATRTARAATSGAARRTVGGPAEPAVGPAVGASVGATARLPAGSVDQPRFLRLVAARSRDRQAGVAADPRPPGDRGGAHLHGADPVGGLAVDRRPRHGAGHRGGARPGPRRDLRRLRAGDRRFGGRADRLDARHSRRRPHRRRGRDGRPARPRRGALQLGQPAVSDAGLGDPRRLPHHRRHLRLPRAGALLRRGPGGAGTGGGTGAPKRHRPVLQAVSR</sequence>
<keyword evidence="2" id="KW-0732">Signal</keyword>
<feature type="compositionally biased region" description="Basic residues" evidence="1">
    <location>
        <begin position="819"/>
        <end position="829"/>
    </location>
</feature>
<dbReference type="CDD" id="cd14490">
    <property type="entry name" value="CBM6-CBM35-CBM36_like_1"/>
    <property type="match status" value="1"/>
</dbReference>
<feature type="domain" description="Alpha-1,3-glucanase catalytic" evidence="4">
    <location>
        <begin position="278"/>
        <end position="613"/>
    </location>
</feature>
<dbReference type="InterPro" id="IPR055149">
    <property type="entry name" value="Agl_cat_D2"/>
</dbReference>
<evidence type="ECO:0000259" key="3">
    <source>
        <dbReference type="Pfam" id="PF22815"/>
    </source>
</evidence>
<dbReference type="Pfam" id="PF22815">
    <property type="entry name" value="CatAgl_D1"/>
    <property type="match status" value="1"/>
</dbReference>
<dbReference type="InterPro" id="IPR011050">
    <property type="entry name" value="Pectin_lyase_fold/virulence"/>
</dbReference>
<keyword evidence="6" id="KW-1185">Reference proteome</keyword>
<reference evidence="5 6" key="2">
    <citation type="submission" date="2020-03" db="EMBL/GenBank/DDBJ databases">
        <authorList>
            <person name="Ichikawa N."/>
            <person name="Kimura A."/>
            <person name="Kitahashi Y."/>
            <person name="Uohara A."/>
        </authorList>
    </citation>
    <scope>NUCLEOTIDE SEQUENCE [LARGE SCALE GENOMIC DNA]</scope>
    <source>
        <strain evidence="5 6">NBRC 105367</strain>
    </source>
</reference>
<evidence type="ECO:0000256" key="1">
    <source>
        <dbReference type="SAM" id="MobiDB-lite"/>
    </source>
</evidence>
<dbReference type="InterPro" id="IPR006626">
    <property type="entry name" value="PbH1"/>
</dbReference>
<evidence type="ECO:0000259" key="4">
    <source>
        <dbReference type="Pfam" id="PF22816"/>
    </source>
</evidence>
<dbReference type="SUPFAM" id="SSF51126">
    <property type="entry name" value="Pectin lyase-like"/>
    <property type="match status" value="1"/>
</dbReference>
<dbReference type="Proteomes" id="UP000503011">
    <property type="component" value="Chromosome"/>
</dbReference>
<feature type="compositionally biased region" description="Gly residues" evidence="1">
    <location>
        <begin position="919"/>
        <end position="930"/>
    </location>
</feature>
<evidence type="ECO:0000313" key="5">
    <source>
        <dbReference type="EMBL" id="BCB86199.1"/>
    </source>
</evidence>
<evidence type="ECO:0000313" key="6">
    <source>
        <dbReference type="Proteomes" id="UP000503011"/>
    </source>
</evidence>
<protein>
    <submittedName>
        <fullName evidence="5">Uncharacterized protein</fullName>
    </submittedName>
</protein>
<dbReference type="EMBL" id="AP022871">
    <property type="protein sequence ID" value="BCB86199.1"/>
    <property type="molecule type" value="Genomic_DNA"/>
</dbReference>
<reference evidence="5 6" key="1">
    <citation type="submission" date="2020-03" db="EMBL/GenBank/DDBJ databases">
        <title>Whole genome shotgun sequence of Phytohabitans suffuscus NBRC 105367.</title>
        <authorList>
            <person name="Komaki H."/>
            <person name="Tamura T."/>
        </authorList>
    </citation>
    <scope>NUCLEOTIDE SEQUENCE [LARGE SCALE GENOMIC DNA]</scope>
    <source>
        <strain evidence="5 6">NBRC 105367</strain>
    </source>
</reference>